<sequence length="792" mass="90759">MGSIVHNYKKYPMDDQKKIEETLFAVNSHLKKNVPVKLGNARVYENVFGGMFKNIIVGLASAGVSNEGQNVYFCNLDDSGVNVANREFFSLTHVTKSSRVKSEEITLMYERLRGTHSIGVTDYDFSNDCTLLLFIADGLLYKFNGSLITELAAWNKSPILRFTAHPKQCNYVAFSSGKQLHIAFMANRLYSTTSTKKDETNGIASYVVQEELERYIGFWWSPTKLNLLYENVDEEEVENVTIAIPGNVHVDPIKYPFAGKNNAVSKLKMIKINDQTKAVDCSLQVNLKELYPWYEYIARTGWTPDGEYVFATLLDRRQTRLLIILISIDCFQEVINLKENYKDKIFEIYEETSNIWINCNQHLNFIPNFEGGYYMIYGSEKNNKSHLFLLNFYIKNGRKKVTEERQITSGDFCVIKDMPIKIDVNRGLVYFCANLFVTRVQLTERSQLTLDVNFELGFVASISNLMNCHRIYYCPLDFEDNSILPKVNVMCEIYTNSINMRPAYQTDIQNIVIPQLVKFTMPSTKETHYALVFLPKVKESKKFPVVQYIYCGPGVQCVKDSWELTYSYQKYVAFGMAVVILDGRGSSNRGIEFEAPIRDNLGTVEIEDQAEGLLTLNEMLNGVLDLDKVAVTGYSYGGYSSIRCLQKKPKIYKGAIAGGAVIDWKLYDSAYTEKYIGCPNEIILPNYEKIPSNINVYNKCGLMEDILRLPTQKDRLLVVHGLLDENVHVKHIFTLTDAMLERGIPFEQIILPHERHGVKNSKKAEFLNVKYIQFLQKLFHTLSKTDFYECIN</sequence>
<organism evidence="1 2">
    <name type="scientific">Rhabditophanes sp. KR3021</name>
    <dbReference type="NCBI Taxonomy" id="114890"/>
    <lineage>
        <taxon>Eukaryota</taxon>
        <taxon>Metazoa</taxon>
        <taxon>Ecdysozoa</taxon>
        <taxon>Nematoda</taxon>
        <taxon>Chromadorea</taxon>
        <taxon>Rhabditida</taxon>
        <taxon>Tylenchina</taxon>
        <taxon>Panagrolaimomorpha</taxon>
        <taxon>Strongyloidoidea</taxon>
        <taxon>Alloionematidae</taxon>
        <taxon>Rhabditophanes</taxon>
    </lineage>
</organism>
<proteinExistence type="predicted"/>
<protein>
    <submittedName>
        <fullName evidence="2">Peptidase_S9 domain-containing protein</fullName>
    </submittedName>
</protein>
<reference evidence="2" key="1">
    <citation type="submission" date="2016-11" db="UniProtKB">
        <authorList>
            <consortium name="WormBaseParasite"/>
        </authorList>
    </citation>
    <scope>IDENTIFICATION</scope>
    <source>
        <strain evidence="2">KR3021</strain>
    </source>
</reference>
<dbReference type="Proteomes" id="UP000095286">
    <property type="component" value="Unplaced"/>
</dbReference>
<name>A0AC35UBE3_9BILA</name>
<evidence type="ECO:0000313" key="2">
    <source>
        <dbReference type="WBParaSite" id="RSKR_0000956400.1"/>
    </source>
</evidence>
<dbReference type="WBParaSite" id="RSKR_0000956400.1">
    <property type="protein sequence ID" value="RSKR_0000956400.1"/>
    <property type="gene ID" value="RSKR_0000956400"/>
</dbReference>
<evidence type="ECO:0000313" key="1">
    <source>
        <dbReference type="Proteomes" id="UP000095286"/>
    </source>
</evidence>
<accession>A0AC35UBE3</accession>